<gene>
    <name evidence="11" type="ORF">JIN87_06480</name>
</gene>
<organism evidence="11 12">
    <name type="scientific">Pelagicoccus mobilis</name>
    <dbReference type="NCBI Taxonomy" id="415221"/>
    <lineage>
        <taxon>Bacteria</taxon>
        <taxon>Pseudomonadati</taxon>
        <taxon>Verrucomicrobiota</taxon>
        <taxon>Opitutia</taxon>
        <taxon>Puniceicoccales</taxon>
        <taxon>Pelagicoccaceae</taxon>
        <taxon>Pelagicoccus</taxon>
    </lineage>
</organism>
<dbReference type="CDD" id="cd16026">
    <property type="entry name" value="GALNS_like"/>
    <property type="match status" value="1"/>
</dbReference>
<keyword evidence="12" id="KW-1185">Reference proteome</keyword>
<keyword evidence="6" id="KW-0106">Calcium</keyword>
<keyword evidence="5" id="KW-0378">Hydrolase</keyword>
<dbReference type="GO" id="GO:0046872">
    <property type="term" value="F:metal ion binding"/>
    <property type="evidence" value="ECO:0007669"/>
    <property type="project" value="UniProtKB-KW"/>
</dbReference>
<evidence type="ECO:0000256" key="3">
    <source>
        <dbReference type="ARBA" id="ARBA00022723"/>
    </source>
</evidence>
<evidence type="ECO:0000256" key="6">
    <source>
        <dbReference type="ARBA" id="ARBA00022837"/>
    </source>
</evidence>
<dbReference type="Pfam" id="PF00884">
    <property type="entry name" value="Sulfatase"/>
    <property type="match status" value="1"/>
</dbReference>
<evidence type="ECO:0000256" key="5">
    <source>
        <dbReference type="ARBA" id="ARBA00022801"/>
    </source>
</evidence>
<evidence type="ECO:0000313" key="12">
    <source>
        <dbReference type="Proteomes" id="UP000617628"/>
    </source>
</evidence>
<comment type="caution">
    <text evidence="11">The sequence shown here is derived from an EMBL/GenBank/DDBJ whole genome shotgun (WGS) entry which is preliminary data.</text>
</comment>
<dbReference type="Gene3D" id="3.40.720.10">
    <property type="entry name" value="Alkaline Phosphatase, subunit A"/>
    <property type="match status" value="1"/>
</dbReference>
<comment type="similarity">
    <text evidence="2">Belongs to the sulfatase family.</text>
</comment>
<dbReference type="InterPro" id="IPR000917">
    <property type="entry name" value="Sulfatase_N"/>
</dbReference>
<dbReference type="Proteomes" id="UP000617628">
    <property type="component" value="Unassembled WGS sequence"/>
</dbReference>
<name>A0A934RWJ2_9BACT</name>
<feature type="chain" id="PRO_5038109894" evidence="9">
    <location>
        <begin position="22"/>
        <end position="481"/>
    </location>
</feature>
<dbReference type="InterPro" id="IPR050738">
    <property type="entry name" value="Sulfatase"/>
</dbReference>
<evidence type="ECO:0000313" key="11">
    <source>
        <dbReference type="EMBL" id="MBK1876509.1"/>
    </source>
</evidence>
<keyword evidence="4 9" id="KW-0732">Signal</keyword>
<dbReference type="SUPFAM" id="SSF53649">
    <property type="entry name" value="Alkaline phosphatase-like"/>
    <property type="match status" value="1"/>
</dbReference>
<evidence type="ECO:0000256" key="2">
    <source>
        <dbReference type="ARBA" id="ARBA00008779"/>
    </source>
</evidence>
<evidence type="ECO:0000256" key="9">
    <source>
        <dbReference type="SAM" id="SignalP"/>
    </source>
</evidence>
<comment type="cofactor">
    <cofactor evidence="1">
        <name>Ca(2+)</name>
        <dbReference type="ChEBI" id="CHEBI:29108"/>
    </cofactor>
</comment>
<dbReference type="InterPro" id="IPR017850">
    <property type="entry name" value="Alkaline_phosphatase_core_sf"/>
</dbReference>
<dbReference type="FunFam" id="3.40.720.10:FF:000023">
    <property type="entry name" value="Arylsulfatase A"/>
    <property type="match status" value="1"/>
</dbReference>
<reference evidence="11" key="1">
    <citation type="submission" date="2021-01" db="EMBL/GenBank/DDBJ databases">
        <title>Modified the classification status of verrucomicrobia.</title>
        <authorList>
            <person name="Feng X."/>
        </authorList>
    </citation>
    <scope>NUCLEOTIDE SEQUENCE</scope>
    <source>
        <strain evidence="11">KCTC 13126</strain>
    </source>
</reference>
<feature type="signal peptide" evidence="9">
    <location>
        <begin position="1"/>
        <end position="21"/>
    </location>
</feature>
<evidence type="ECO:0000256" key="4">
    <source>
        <dbReference type="ARBA" id="ARBA00022729"/>
    </source>
</evidence>
<dbReference type="AlphaFoldDB" id="A0A934RWJ2"/>
<dbReference type="InterPro" id="IPR024607">
    <property type="entry name" value="Sulfatase_CS"/>
</dbReference>
<proteinExistence type="inferred from homology"/>
<evidence type="ECO:0000259" key="10">
    <source>
        <dbReference type="Pfam" id="PF00884"/>
    </source>
</evidence>
<protein>
    <submittedName>
        <fullName evidence="11">Sulfatase</fullName>
    </submittedName>
</protein>
<evidence type="ECO:0000256" key="1">
    <source>
        <dbReference type="ARBA" id="ARBA00001913"/>
    </source>
</evidence>
<dbReference type="RefSeq" id="WP_200354726.1">
    <property type="nucleotide sequence ID" value="NZ_JAENIL010000009.1"/>
</dbReference>
<dbReference type="EMBL" id="JAENIL010000009">
    <property type="protein sequence ID" value="MBK1876509.1"/>
    <property type="molecule type" value="Genomic_DNA"/>
</dbReference>
<dbReference type="GO" id="GO:0004065">
    <property type="term" value="F:arylsulfatase activity"/>
    <property type="evidence" value="ECO:0007669"/>
    <property type="project" value="TreeGrafter"/>
</dbReference>
<accession>A0A934RWJ2</accession>
<keyword evidence="3" id="KW-0479">Metal-binding</keyword>
<dbReference type="PANTHER" id="PTHR42693:SF53">
    <property type="entry name" value="ENDO-4-O-SULFATASE"/>
    <property type="match status" value="1"/>
</dbReference>
<feature type="domain" description="Sulfatase N-terminal" evidence="10">
    <location>
        <begin position="24"/>
        <end position="365"/>
    </location>
</feature>
<evidence type="ECO:0000256" key="7">
    <source>
        <dbReference type="ARBA" id="ARBA00023180"/>
    </source>
</evidence>
<dbReference type="PROSITE" id="PS00149">
    <property type="entry name" value="SULFATASE_2"/>
    <property type="match status" value="1"/>
</dbReference>
<dbReference type="PROSITE" id="PS00523">
    <property type="entry name" value="SULFATASE_1"/>
    <property type="match status" value="1"/>
</dbReference>
<evidence type="ECO:0000256" key="8">
    <source>
        <dbReference type="SAM" id="MobiDB-lite"/>
    </source>
</evidence>
<feature type="region of interest" description="Disordered" evidence="8">
    <location>
        <begin position="459"/>
        <end position="481"/>
    </location>
</feature>
<dbReference type="Gene3D" id="3.30.1120.10">
    <property type="match status" value="1"/>
</dbReference>
<sequence length="481" mass="53465">MKKTLIMICVAAIATLTFAEAKQPNIVIIFNDDQGYQDLGCYGSPDIKTPRVDQMAAEGMKFTSFMVASSVCSPSRAALLTGCYPNRVGVPSVYFPDRGKGGLEPEHVTMAEVLKTVGYNTAAVGKWHLGDELKYLPTNQGFDSYYGIPYSNDMFPASNMKYADDCLFLEGQSHETLKEAFAGKLRNGFNPISMKNKVPLMRDEECIEFPADQTTITRRFTDEGIAFISESVKEEKPFFLYLAHSMPHIPLYVSPEFEGKSERGLYGDVIEEIDFNTGRILDHLKVLGIEDNTLVIFTSDNGPWLIHKENGGSAYPLFEGKMTTFEGGQRVPCIMKWPTRIPAGTVCDELATTMDLMPTLAAITGAALPTVQALDGKDIIDLLTNQPGAESPHEYFFYNQSAVRHGDWKYHAREQFKVKGTARSHKGPTLYNLKDDIGESKNVIDEYPEIAARLAKVLESNPNKRVGEDASKSRKKKGKKK</sequence>
<dbReference type="PANTHER" id="PTHR42693">
    <property type="entry name" value="ARYLSULFATASE FAMILY MEMBER"/>
    <property type="match status" value="1"/>
</dbReference>
<keyword evidence="7" id="KW-0325">Glycoprotein</keyword>